<feature type="compositionally biased region" description="Polar residues" evidence="1">
    <location>
        <begin position="23"/>
        <end position="34"/>
    </location>
</feature>
<keyword evidence="2" id="KW-0732">Signal</keyword>
<reference evidence="4" key="1">
    <citation type="submission" date="2019-11" db="EMBL/GenBank/DDBJ databases">
        <authorList>
            <person name="Li J."/>
        </authorList>
    </citation>
    <scope>NUCLEOTIDE SEQUENCE</scope>
    <source>
        <strain evidence="4">B6B</strain>
    </source>
</reference>
<organism evidence="4 5">
    <name type="scientific">Aquibacillus halophilus</name>
    <dbReference type="NCBI Taxonomy" id="930132"/>
    <lineage>
        <taxon>Bacteria</taxon>
        <taxon>Bacillati</taxon>
        <taxon>Bacillota</taxon>
        <taxon>Bacilli</taxon>
        <taxon>Bacillales</taxon>
        <taxon>Bacillaceae</taxon>
        <taxon>Aquibacillus</taxon>
    </lineage>
</organism>
<feature type="region of interest" description="Disordered" evidence="1">
    <location>
        <begin position="23"/>
        <end position="53"/>
    </location>
</feature>
<dbReference type="EMBL" id="WJNG01000014">
    <property type="protein sequence ID" value="MRH44201.1"/>
    <property type="molecule type" value="Genomic_DNA"/>
</dbReference>
<dbReference type="AlphaFoldDB" id="A0A6A8DKA1"/>
<gene>
    <name evidence="4" type="ORF">GH741_16280</name>
</gene>
<feature type="domain" description="Intracellular proteinase inhibitor BsuPI" evidence="3">
    <location>
        <begin position="61"/>
        <end position="159"/>
    </location>
</feature>
<dbReference type="PROSITE" id="PS51257">
    <property type="entry name" value="PROKAR_LIPOPROTEIN"/>
    <property type="match status" value="1"/>
</dbReference>
<proteinExistence type="predicted"/>
<protein>
    <recommendedName>
        <fullName evidence="3">Intracellular proteinase inhibitor BsuPI domain-containing protein</fullName>
    </recommendedName>
</protein>
<name>A0A6A8DKA1_9BACI</name>
<sequence length="294" mass="32824">MFKKVFSTLTLLGMLLAACGTSNDEQSQTSQGDMGSNEPISEDQQDQDNDSNNAEDLLTNLEMHVSVEQTDGKLVFQMELKNVGQENLEMMFSSGQQYEIVVKNDSDETVYRYSEGKAFTEALVTKEIASGESIEWNEEWNYSESVLADGNYHAELTLLPTQVNKNVIENNPFTTTESIELVSSEQLSATSDSDSDGLFRNIEVNGENGQYEVTGEIDPTVDEFFYSIEDGHNVLVNEQSIKTTGNEWYGFTINLDIPKSDLPSNGAITMVLYEKNLEDGVPLNNTFLTLDQFK</sequence>
<accession>A0A6A8DKA1</accession>
<dbReference type="InterPro" id="IPR038144">
    <property type="entry name" value="IPI"/>
</dbReference>
<evidence type="ECO:0000259" key="3">
    <source>
        <dbReference type="Pfam" id="PF12690"/>
    </source>
</evidence>
<dbReference type="Proteomes" id="UP000799092">
    <property type="component" value="Unassembled WGS sequence"/>
</dbReference>
<comment type="caution">
    <text evidence="4">The sequence shown here is derived from an EMBL/GenBank/DDBJ whole genome shotgun (WGS) entry which is preliminary data.</text>
</comment>
<evidence type="ECO:0000256" key="2">
    <source>
        <dbReference type="SAM" id="SignalP"/>
    </source>
</evidence>
<feature type="chain" id="PRO_5039345262" description="Intracellular proteinase inhibitor BsuPI domain-containing protein" evidence="2">
    <location>
        <begin position="23"/>
        <end position="294"/>
    </location>
</feature>
<dbReference type="Gene3D" id="2.60.40.2360">
    <property type="entry name" value="Intracellular proteinase inhibitor BsuPI"/>
    <property type="match status" value="1"/>
</dbReference>
<dbReference type="InterPro" id="IPR020481">
    <property type="entry name" value="Intracell_prot_inh_BsuPI"/>
</dbReference>
<evidence type="ECO:0000256" key="1">
    <source>
        <dbReference type="SAM" id="MobiDB-lite"/>
    </source>
</evidence>
<evidence type="ECO:0000313" key="4">
    <source>
        <dbReference type="EMBL" id="MRH44201.1"/>
    </source>
</evidence>
<dbReference type="Pfam" id="PF12690">
    <property type="entry name" value="BsuPI"/>
    <property type="match status" value="1"/>
</dbReference>
<keyword evidence="5" id="KW-1185">Reference proteome</keyword>
<feature type="signal peptide" evidence="2">
    <location>
        <begin position="1"/>
        <end position="22"/>
    </location>
</feature>
<feature type="compositionally biased region" description="Acidic residues" evidence="1">
    <location>
        <begin position="40"/>
        <end position="49"/>
    </location>
</feature>
<dbReference type="OrthoDB" id="1357684at2"/>
<dbReference type="RefSeq" id="WP_153737810.1">
    <property type="nucleotide sequence ID" value="NZ_WJNG01000014.1"/>
</dbReference>
<evidence type="ECO:0000313" key="5">
    <source>
        <dbReference type="Proteomes" id="UP000799092"/>
    </source>
</evidence>